<feature type="region of interest" description="Disordered" evidence="1">
    <location>
        <begin position="358"/>
        <end position="403"/>
    </location>
</feature>
<feature type="non-terminal residue" evidence="2">
    <location>
        <position position="1"/>
    </location>
</feature>
<organism evidence="2">
    <name type="scientific">uncultured Thermoleophilia bacterium</name>
    <dbReference type="NCBI Taxonomy" id="1497501"/>
    <lineage>
        <taxon>Bacteria</taxon>
        <taxon>Bacillati</taxon>
        <taxon>Actinomycetota</taxon>
        <taxon>Thermoleophilia</taxon>
        <taxon>environmental samples</taxon>
    </lineage>
</organism>
<feature type="compositionally biased region" description="Low complexity" evidence="1">
    <location>
        <begin position="159"/>
        <end position="169"/>
    </location>
</feature>
<feature type="compositionally biased region" description="Basic residues" evidence="1">
    <location>
        <begin position="87"/>
        <end position="98"/>
    </location>
</feature>
<gene>
    <name evidence="2" type="ORF">AVDCRST_MAG79-2755</name>
</gene>
<feature type="compositionally biased region" description="Basic residues" evidence="1">
    <location>
        <begin position="393"/>
        <end position="403"/>
    </location>
</feature>
<feature type="compositionally biased region" description="Basic residues" evidence="1">
    <location>
        <begin position="144"/>
        <end position="158"/>
    </location>
</feature>
<protein>
    <submittedName>
        <fullName evidence="2">Uncharacterized protein</fullName>
    </submittedName>
</protein>
<feature type="compositionally biased region" description="Basic residues" evidence="1">
    <location>
        <begin position="299"/>
        <end position="309"/>
    </location>
</feature>
<feature type="compositionally biased region" description="Basic residues" evidence="1">
    <location>
        <begin position="218"/>
        <end position="230"/>
    </location>
</feature>
<sequence>GCSARRGARRPRGPWRRHRPADAVLRPRRARGVRGRIRVRRPDPAHVRAAAVPRAPRGRAAARRPRARDEQAPGARPRGLASGPHRSPSRKCLVRRRTSPGAVGRRLARADAPRDGATRAAHGRTVRVRLRVLRRARLVRARHPAAGARRRVPARVARRPGLGAARLPAGGRGARGELRGAPRPAGDGPSGVLRPGAEGPHRQRARAVPRLPRDGPAARRHGRSRRRLHRPAQPGRGLARARDRRPARPGRCGATQGRAHGAPPRRREGQDLERDHQQAGRADRRGARGHQHPHDRGRAHARPGRRAARRDRPPGALMPRALGRARLPRRARGRGEPARGADRVCVRRVQRHDDDAIVPTGHVVGRGPGGATPLRRHAVRPAGRRGARDGGRRRAGLPRRRGL</sequence>
<feature type="compositionally biased region" description="Basic and acidic residues" evidence="1">
    <location>
        <begin position="108"/>
        <end position="117"/>
    </location>
</feature>
<feature type="compositionally biased region" description="Basic residues" evidence="1">
    <location>
        <begin position="1"/>
        <end position="19"/>
    </location>
</feature>
<name>A0A6J4UM16_9ACTN</name>
<feature type="compositionally biased region" description="Basic residues" evidence="1">
    <location>
        <begin position="26"/>
        <end position="39"/>
    </location>
</feature>
<feature type="compositionally biased region" description="Basic residues" evidence="1">
    <location>
        <begin position="374"/>
        <end position="385"/>
    </location>
</feature>
<dbReference type="AlphaFoldDB" id="A0A6J4UM16"/>
<accession>A0A6J4UM16</accession>
<feature type="region of interest" description="Disordered" evidence="1">
    <location>
        <begin position="1"/>
        <end position="123"/>
    </location>
</feature>
<evidence type="ECO:0000313" key="2">
    <source>
        <dbReference type="EMBL" id="CAA9551739.1"/>
    </source>
</evidence>
<evidence type="ECO:0000256" key="1">
    <source>
        <dbReference type="SAM" id="MobiDB-lite"/>
    </source>
</evidence>
<reference evidence="2" key="1">
    <citation type="submission" date="2020-02" db="EMBL/GenBank/DDBJ databases">
        <authorList>
            <person name="Meier V. D."/>
        </authorList>
    </citation>
    <scope>NUCLEOTIDE SEQUENCE</scope>
    <source>
        <strain evidence="2">AVDCRST_MAG79</strain>
    </source>
</reference>
<dbReference type="EMBL" id="CADCWC010000431">
    <property type="protein sequence ID" value="CAA9551739.1"/>
    <property type="molecule type" value="Genomic_DNA"/>
</dbReference>
<feature type="compositionally biased region" description="Basic residues" evidence="1">
    <location>
        <begin position="56"/>
        <end position="66"/>
    </location>
</feature>
<proteinExistence type="predicted"/>
<feature type="compositionally biased region" description="Basic and acidic residues" evidence="1">
    <location>
        <begin position="333"/>
        <end position="343"/>
    </location>
</feature>
<feature type="compositionally biased region" description="Basic and acidic residues" evidence="1">
    <location>
        <begin position="265"/>
        <end position="298"/>
    </location>
</feature>
<feature type="region of interest" description="Disordered" evidence="1">
    <location>
        <begin position="144"/>
        <end position="343"/>
    </location>
</feature>
<feature type="non-terminal residue" evidence="2">
    <location>
        <position position="403"/>
    </location>
</feature>
<feature type="compositionally biased region" description="Low complexity" evidence="1">
    <location>
        <begin position="314"/>
        <end position="325"/>
    </location>
</feature>